<protein>
    <recommendedName>
        <fullName evidence="3">Lipoprotein</fullName>
    </recommendedName>
</protein>
<organism evidence="1 2">
    <name type="scientific">Aureispira anguillae</name>
    <dbReference type="NCBI Taxonomy" id="2864201"/>
    <lineage>
        <taxon>Bacteria</taxon>
        <taxon>Pseudomonadati</taxon>
        <taxon>Bacteroidota</taxon>
        <taxon>Saprospiria</taxon>
        <taxon>Saprospirales</taxon>
        <taxon>Saprospiraceae</taxon>
        <taxon>Aureispira</taxon>
    </lineage>
</organism>
<dbReference type="Proteomes" id="UP001060919">
    <property type="component" value="Chromosome"/>
</dbReference>
<dbReference type="AlphaFoldDB" id="A0A916DR01"/>
<name>A0A916DR01_9BACT</name>
<proteinExistence type="predicted"/>
<dbReference type="RefSeq" id="WP_264791274.1">
    <property type="nucleotide sequence ID" value="NZ_AP026867.1"/>
</dbReference>
<evidence type="ECO:0008006" key="3">
    <source>
        <dbReference type="Google" id="ProtNLM"/>
    </source>
</evidence>
<dbReference type="PROSITE" id="PS51257">
    <property type="entry name" value="PROKAR_LIPOPROTEIN"/>
    <property type="match status" value="1"/>
</dbReference>
<evidence type="ECO:0000313" key="2">
    <source>
        <dbReference type="Proteomes" id="UP001060919"/>
    </source>
</evidence>
<accession>A0A916DR01</accession>
<dbReference type="EMBL" id="AP026867">
    <property type="protein sequence ID" value="BDS09926.1"/>
    <property type="molecule type" value="Genomic_DNA"/>
</dbReference>
<reference evidence="1" key="1">
    <citation type="submission" date="2022-09" db="EMBL/GenBank/DDBJ databases">
        <title>Aureispira anguillicida sp. nov., isolated from Leptocephalus of Japanese eel Anguilla japonica.</title>
        <authorList>
            <person name="Yuasa K."/>
            <person name="Mekata T."/>
            <person name="Ikunari K."/>
        </authorList>
    </citation>
    <scope>NUCLEOTIDE SEQUENCE</scope>
    <source>
        <strain evidence="1">EL160426</strain>
    </source>
</reference>
<evidence type="ECO:0000313" key="1">
    <source>
        <dbReference type="EMBL" id="BDS09926.1"/>
    </source>
</evidence>
<sequence>MRLKKHVLKAPICILSFLIFYSCTITKNQRTKQQKSEKIFVYGAKAMEEEAYTEIKGSVARLQAMICGKYIYTYISDDAQNEDFSVWRTEDGQDSMIVCQIPIGDYRKIGYWVYHCQYLTSLPNDPVYQAFSKLVALNRDTIKAVYYEVPEGFKLDFTQKMVEIKENADKVDWNQLKISPDSTIIYYARQNLIKFKATSNMAKFSTPHPEIKYLKYHQVNLPNKILIDAELYDKNQQYLKESTPIQLIKTAAVHPNMYEY</sequence>
<keyword evidence="2" id="KW-1185">Reference proteome</keyword>
<gene>
    <name evidence="1" type="ORF">AsAng_0006310</name>
</gene>
<dbReference type="KEGG" id="aup:AsAng_0006310"/>